<comment type="caution">
    <text evidence="1">The sequence shown here is derived from an EMBL/GenBank/DDBJ whole genome shotgun (WGS) entry which is preliminary data.</text>
</comment>
<dbReference type="AlphaFoldDB" id="A0A9D4FHX5"/>
<evidence type="ECO:0000313" key="2">
    <source>
        <dbReference type="EMBL" id="KAH3798657.1"/>
    </source>
</evidence>
<sequence>MGATSIEHQYLINILYERPGAYGMEVSIDKSKIMVNNITNSFTASSIWKQACYMMEPVPPRLVYACHWRPQRRPD</sequence>
<organism evidence="1 3">
    <name type="scientific">Dreissena polymorpha</name>
    <name type="common">Zebra mussel</name>
    <name type="synonym">Mytilus polymorpha</name>
    <dbReference type="NCBI Taxonomy" id="45954"/>
    <lineage>
        <taxon>Eukaryota</taxon>
        <taxon>Metazoa</taxon>
        <taxon>Spiralia</taxon>
        <taxon>Lophotrochozoa</taxon>
        <taxon>Mollusca</taxon>
        <taxon>Bivalvia</taxon>
        <taxon>Autobranchia</taxon>
        <taxon>Heteroconchia</taxon>
        <taxon>Euheterodonta</taxon>
        <taxon>Imparidentia</taxon>
        <taxon>Neoheterodontei</taxon>
        <taxon>Myida</taxon>
        <taxon>Dreissenoidea</taxon>
        <taxon>Dreissenidae</taxon>
        <taxon>Dreissena</taxon>
    </lineage>
</organism>
<protein>
    <submittedName>
        <fullName evidence="1">Uncharacterized protein</fullName>
    </submittedName>
</protein>
<evidence type="ECO:0000313" key="1">
    <source>
        <dbReference type="EMBL" id="KAH3798627.1"/>
    </source>
</evidence>
<dbReference type="EMBL" id="JAIWYP010000007">
    <property type="protein sequence ID" value="KAH3798657.1"/>
    <property type="molecule type" value="Genomic_DNA"/>
</dbReference>
<keyword evidence="3" id="KW-1185">Reference proteome</keyword>
<reference evidence="1" key="1">
    <citation type="journal article" date="2019" name="bioRxiv">
        <title>The Genome of the Zebra Mussel, Dreissena polymorpha: A Resource for Invasive Species Research.</title>
        <authorList>
            <person name="McCartney M.A."/>
            <person name="Auch B."/>
            <person name="Kono T."/>
            <person name="Mallez S."/>
            <person name="Zhang Y."/>
            <person name="Obille A."/>
            <person name="Becker A."/>
            <person name="Abrahante J.E."/>
            <person name="Garbe J."/>
            <person name="Badalamenti J.P."/>
            <person name="Herman A."/>
            <person name="Mangelson H."/>
            <person name="Liachko I."/>
            <person name="Sullivan S."/>
            <person name="Sone E.D."/>
            <person name="Koren S."/>
            <person name="Silverstein K.A.T."/>
            <person name="Beckman K.B."/>
            <person name="Gohl D.M."/>
        </authorList>
    </citation>
    <scope>NUCLEOTIDE SEQUENCE</scope>
    <source>
        <strain evidence="1">Duluth1</strain>
        <tissue evidence="1">Whole animal</tissue>
    </source>
</reference>
<dbReference type="EMBL" id="JAIWYP010000007">
    <property type="protein sequence ID" value="KAH3798627.1"/>
    <property type="molecule type" value="Genomic_DNA"/>
</dbReference>
<accession>A0A9D4FHX5</accession>
<name>A0A9D4FHX5_DREPO</name>
<proteinExistence type="predicted"/>
<dbReference type="Proteomes" id="UP000828390">
    <property type="component" value="Unassembled WGS sequence"/>
</dbReference>
<reference evidence="1" key="2">
    <citation type="submission" date="2020-11" db="EMBL/GenBank/DDBJ databases">
        <authorList>
            <person name="McCartney M.A."/>
            <person name="Auch B."/>
            <person name="Kono T."/>
            <person name="Mallez S."/>
            <person name="Becker A."/>
            <person name="Gohl D.M."/>
            <person name="Silverstein K.A.T."/>
            <person name="Koren S."/>
            <person name="Bechman K.B."/>
            <person name="Herman A."/>
            <person name="Abrahante J.E."/>
            <person name="Garbe J."/>
        </authorList>
    </citation>
    <scope>NUCLEOTIDE SEQUENCE</scope>
    <source>
        <strain evidence="1">Duluth1</strain>
        <tissue evidence="1">Whole animal</tissue>
    </source>
</reference>
<gene>
    <name evidence="1" type="ORF">DPMN_152228</name>
    <name evidence="2" type="ORF">DPMN_152259</name>
</gene>
<evidence type="ECO:0000313" key="3">
    <source>
        <dbReference type="Proteomes" id="UP000828390"/>
    </source>
</evidence>